<dbReference type="Gramene" id="TraesPARA_EIv1.0_0893940.3">
    <property type="protein sequence ID" value="TraesPARA_EIv1.0_0893940.3.CDS"/>
    <property type="gene ID" value="TraesPARA_EIv1.0_0893940"/>
</dbReference>
<dbReference type="Gramene" id="TraesROB_scaffold_045961_01G000400.1">
    <property type="protein sequence ID" value="TraesROB_scaffold_045961_01G000400.1"/>
    <property type="gene ID" value="TraesROB_scaffold_045961_01G000400"/>
</dbReference>
<dbReference type="OrthoDB" id="439808at2759"/>
<dbReference type="FunFam" id="3.30.70.330:FF:000714">
    <property type="entry name" value="Glycine-rich RNA-binding protein 2, mitochondrial"/>
    <property type="match status" value="1"/>
</dbReference>
<organism evidence="4">
    <name type="scientific">Triticum aestivum</name>
    <name type="common">Wheat</name>
    <dbReference type="NCBI Taxonomy" id="4565"/>
    <lineage>
        <taxon>Eukaryota</taxon>
        <taxon>Viridiplantae</taxon>
        <taxon>Streptophyta</taxon>
        <taxon>Embryophyta</taxon>
        <taxon>Tracheophyta</taxon>
        <taxon>Spermatophyta</taxon>
        <taxon>Magnoliopsida</taxon>
        <taxon>Liliopsida</taxon>
        <taxon>Poales</taxon>
        <taxon>Poaceae</taxon>
        <taxon>BOP clade</taxon>
        <taxon>Pooideae</taxon>
        <taxon>Triticodae</taxon>
        <taxon>Triticeae</taxon>
        <taxon>Triticinae</taxon>
        <taxon>Triticum</taxon>
    </lineage>
</organism>
<dbReference type="Gramene" id="TraesKAR3A01G0474550.1">
    <property type="protein sequence ID" value="cds.TraesKAR3A01G0474550.1"/>
    <property type="gene ID" value="TraesKAR3A01G0474550"/>
</dbReference>
<dbReference type="Gramene" id="TraesARI3A03G01551210.2">
    <property type="protein sequence ID" value="TraesARI3A03G01551210.2"/>
    <property type="gene ID" value="TraesARI3A03G01551210"/>
</dbReference>
<dbReference type="Gramene" id="TraesNOR3A03G01550980.1">
    <property type="protein sequence ID" value="TraesNOR3A03G01550980.1"/>
    <property type="gene ID" value="TraesNOR3A03G01550980"/>
</dbReference>
<dbReference type="SMR" id="A0A3B6ES55"/>
<dbReference type="InterPro" id="IPR012677">
    <property type="entry name" value="Nucleotide-bd_a/b_plait_sf"/>
</dbReference>
<dbReference type="InterPro" id="IPR000504">
    <property type="entry name" value="RRM_dom"/>
</dbReference>
<dbReference type="Gramene" id="TraesWEE_scaffold_071541_01G000300.1">
    <property type="protein sequence ID" value="TraesWEE_scaffold_071541_01G000300.1"/>
    <property type="gene ID" value="TraesWEE_scaffold_071541_01G000300"/>
</dbReference>
<keyword evidence="1 2" id="KW-0694">RNA-binding</keyword>
<protein>
    <recommendedName>
        <fullName evidence="3">RRM domain-containing protein</fullName>
    </recommendedName>
</protein>
<dbReference type="Gramene" id="TraesCS3A02G534200.1">
    <property type="protein sequence ID" value="TraesCS3A02G534200.1"/>
    <property type="gene ID" value="TraesCS3A02G534200"/>
</dbReference>
<accession>A0A3B6ES55</accession>
<dbReference type="Gramene" id="TraesJUL3A03G01542550.3">
    <property type="protein sequence ID" value="TraesJUL3A03G01542550.3"/>
    <property type="gene ID" value="TraesJUL3A03G01542550"/>
</dbReference>
<dbReference type="Gene3D" id="3.30.70.330">
    <property type="match status" value="1"/>
</dbReference>
<gene>
    <name evidence="4" type="primary">LOC123063728</name>
</gene>
<dbReference type="GO" id="GO:0003723">
    <property type="term" value="F:RNA binding"/>
    <property type="evidence" value="ECO:0007669"/>
    <property type="project" value="UniProtKB-UniRule"/>
</dbReference>
<dbReference type="GeneID" id="123063728"/>
<dbReference type="PROSITE" id="PS50102">
    <property type="entry name" value="RRM"/>
    <property type="match status" value="1"/>
</dbReference>
<dbReference type="InterPro" id="IPR052462">
    <property type="entry name" value="SLIRP/GR-RBP-like"/>
</dbReference>
<reference evidence="4" key="2">
    <citation type="submission" date="2018-10" db="UniProtKB">
        <authorList>
            <consortium name="EnsemblPlants"/>
        </authorList>
    </citation>
    <scope>IDENTIFICATION</scope>
</reference>
<dbReference type="Gramene" id="TraesLAC3A03G01474310.1">
    <property type="protein sequence ID" value="TraesLAC3A03G01474310.1"/>
    <property type="gene ID" value="TraesLAC3A03G01474310"/>
</dbReference>
<dbReference type="Gramene" id="TraesARI3A03G01551210.3">
    <property type="protein sequence ID" value="TraesARI3A03G01551210.3"/>
    <property type="gene ID" value="TraesARI3A03G01551210"/>
</dbReference>
<name>A0A3B6ES55_WHEAT</name>
<dbReference type="Pfam" id="PF00076">
    <property type="entry name" value="RRM_1"/>
    <property type="match status" value="1"/>
</dbReference>
<dbReference type="SUPFAM" id="SSF54928">
    <property type="entry name" value="RNA-binding domain, RBD"/>
    <property type="match status" value="1"/>
</dbReference>
<sequence length="109" mass="11706">MLNWGRKAALHARVPAGKLLDWSAAFSSGPKLFVGGLSYDTNEVALKDAFSQHGDVIQVKVICHPVTGQSKGYGFVKFSSEKEAAAALEKMSDEVLDGKNIRVHFANSG</sequence>
<reference evidence="4" key="1">
    <citation type="submission" date="2018-08" db="EMBL/GenBank/DDBJ databases">
        <authorList>
            <person name="Rossello M."/>
        </authorList>
    </citation>
    <scope>NUCLEOTIDE SEQUENCE [LARGE SCALE GENOMIC DNA]</scope>
    <source>
        <strain evidence="4">cv. Chinese Spring</strain>
    </source>
</reference>
<dbReference type="Gramene" id="TraesJUL3A03G01542550.2">
    <property type="protein sequence ID" value="TraesJUL3A03G01542550.2"/>
    <property type="gene ID" value="TraesJUL3A03G01542550"/>
</dbReference>
<dbReference type="PaxDb" id="4565-Traes_3AL_9654E9178.1"/>
<dbReference type="Gramene" id="TraesPARA_EIv1.0_0893940.1">
    <property type="protein sequence ID" value="TraesPARA_EIv1.0_0893940.1.CDS"/>
    <property type="gene ID" value="TraesPARA_EIv1.0_0893940"/>
</dbReference>
<proteinExistence type="predicted"/>
<dbReference type="Proteomes" id="UP000019116">
    <property type="component" value="Chromosome 3A"/>
</dbReference>
<dbReference type="Gramene" id="TraesCAD_scaffold_054235_01G000200.1">
    <property type="protein sequence ID" value="TraesCAD_scaffold_054235_01G000200.1"/>
    <property type="gene ID" value="TraesCAD_scaffold_054235_01G000200"/>
</dbReference>
<dbReference type="RefSeq" id="XP_044343571.1">
    <property type="nucleotide sequence ID" value="XM_044487636.1"/>
</dbReference>
<dbReference type="Gramene" id="TraesPARA_EIv1.0_0893940.2">
    <property type="protein sequence ID" value="TraesPARA_EIv1.0_0893940.2.CDS"/>
    <property type="gene ID" value="TraesPARA_EIv1.0_0893940"/>
</dbReference>
<dbReference type="Gramene" id="TraesCLE_scaffold_034766_01G000300.1">
    <property type="protein sequence ID" value="TraesCLE_scaffold_034766_01G000300.1"/>
    <property type="gene ID" value="TraesCLE_scaffold_034766_01G000300"/>
</dbReference>
<dbReference type="Gramene" id="TraesSTA3A03G01521170.2">
    <property type="protein sequence ID" value="TraesSTA3A03G01521170.2"/>
    <property type="gene ID" value="TraesSTA3A03G01521170"/>
</dbReference>
<dbReference type="EnsemblPlants" id="TraesCS3A02G534200.1">
    <property type="protein sequence ID" value="TraesCS3A02G534200.1"/>
    <property type="gene ID" value="TraesCS3A02G534200"/>
</dbReference>
<dbReference type="Gramene" id="TraesRN3A0101296600.1">
    <property type="protein sequence ID" value="TraesRN3A0101296600.1"/>
    <property type="gene ID" value="TraesRN3A0101296600"/>
</dbReference>
<dbReference type="SMART" id="SM00360">
    <property type="entry name" value="RRM"/>
    <property type="match status" value="1"/>
</dbReference>
<dbReference type="Gramene" id="TraesJAG3A03G01538080.1">
    <property type="protein sequence ID" value="TraesJAG3A03G01538080.1"/>
    <property type="gene ID" value="TraesJAG3A03G01538080"/>
</dbReference>
<dbReference type="RefSeq" id="XP_044343572.1">
    <property type="nucleotide sequence ID" value="XM_044487637.1"/>
</dbReference>
<dbReference type="Gramene" id="TraesLDM3A03G01529910.1">
    <property type="protein sequence ID" value="TraesLDM3A03G01529910.1"/>
    <property type="gene ID" value="TraesLDM3A03G01529910"/>
</dbReference>
<evidence type="ECO:0000259" key="3">
    <source>
        <dbReference type="PROSITE" id="PS50102"/>
    </source>
</evidence>
<dbReference type="InterPro" id="IPR035979">
    <property type="entry name" value="RBD_domain_sf"/>
</dbReference>
<evidence type="ECO:0000256" key="2">
    <source>
        <dbReference type="PROSITE-ProRule" id="PRU00176"/>
    </source>
</evidence>
<dbReference type="RefSeq" id="XP_044343570.1">
    <property type="nucleotide sequence ID" value="XM_044487635.1"/>
</dbReference>
<dbReference type="Gramene" id="TraesNOR3A03G01550980.3">
    <property type="protein sequence ID" value="TraesNOR3A03G01550980.3"/>
    <property type="gene ID" value="TraesNOR3A03G01550980"/>
</dbReference>
<dbReference type="Gramene" id="TraesSYM3A03G01553450.1">
    <property type="protein sequence ID" value="TraesSYM3A03G01553450.1"/>
    <property type="gene ID" value="TraesSYM3A03G01553450"/>
</dbReference>
<evidence type="ECO:0000313" key="5">
    <source>
        <dbReference type="Proteomes" id="UP000019116"/>
    </source>
</evidence>
<dbReference type="Gramene" id="TraesSTA3A03G01521170.1">
    <property type="protein sequence ID" value="TraesSTA3A03G01521170.1"/>
    <property type="gene ID" value="TraesSTA3A03G01521170"/>
</dbReference>
<dbReference type="Gramene" id="TraesARI3A03G01551210.1">
    <property type="protein sequence ID" value="TraesARI3A03G01551210.1"/>
    <property type="gene ID" value="TraesARI3A03G01551210"/>
</dbReference>
<dbReference type="Gramene" id="TraesNOR3A03G01550980.2">
    <property type="protein sequence ID" value="TraesNOR3A03G01550980.2"/>
    <property type="gene ID" value="TraesNOR3A03G01550980"/>
</dbReference>
<dbReference type="Gramene" id="TraesJUL3A03G01542550.1">
    <property type="protein sequence ID" value="TraesJUL3A03G01542550.1"/>
    <property type="gene ID" value="TraesJUL3A03G01542550"/>
</dbReference>
<dbReference type="Gramene" id="TraesCS3A03G1265000.1">
    <property type="protein sequence ID" value="TraesCS3A03G1265000.1.CDS"/>
    <property type="gene ID" value="TraesCS3A03G1265000"/>
</dbReference>
<dbReference type="PANTHER" id="PTHR48027">
    <property type="entry name" value="HETEROGENEOUS NUCLEAR RIBONUCLEOPROTEIN 87F-RELATED"/>
    <property type="match status" value="1"/>
</dbReference>
<feature type="domain" description="RRM" evidence="3">
    <location>
        <begin position="30"/>
        <end position="108"/>
    </location>
</feature>
<dbReference type="Gramene" id="TraesPARA_EIv1.0_0893940.4">
    <property type="protein sequence ID" value="TraesPARA_EIv1.0_0893940.4.CDS"/>
    <property type="gene ID" value="TraesPARA_EIv1.0_0893940"/>
</dbReference>
<dbReference type="Gramene" id="TraesJAG3A03G01538080.2">
    <property type="protein sequence ID" value="TraesJAG3A03G01538080.2"/>
    <property type="gene ID" value="TraesJAG3A03G01538080"/>
</dbReference>
<dbReference type="OMA" id="PWSVCKI"/>
<dbReference type="STRING" id="4565.A0A3B6ES55"/>
<dbReference type="AlphaFoldDB" id="A0A3B6ES55"/>
<evidence type="ECO:0000313" key="4">
    <source>
        <dbReference type="EnsemblPlants" id="TraesCS3A02G534200.1"/>
    </source>
</evidence>
<dbReference type="Gramene" id="TraesSTA3A03G01521170.3">
    <property type="protein sequence ID" value="TraesSTA3A03G01521170.3"/>
    <property type="gene ID" value="TraesSTA3A03G01521170"/>
</dbReference>
<evidence type="ECO:0000256" key="1">
    <source>
        <dbReference type="ARBA" id="ARBA00022884"/>
    </source>
</evidence>
<dbReference type="RefSeq" id="XP_044343573.1">
    <property type="nucleotide sequence ID" value="XM_044487638.1"/>
</dbReference>
<keyword evidence="5" id="KW-1185">Reference proteome</keyword>